<dbReference type="InterPro" id="IPR016195">
    <property type="entry name" value="Pol/histidinol_Pase-like"/>
</dbReference>
<dbReference type="GO" id="GO:0005737">
    <property type="term" value="C:cytoplasm"/>
    <property type="evidence" value="ECO:0007669"/>
    <property type="project" value="UniProtKB-SubCell"/>
</dbReference>
<evidence type="ECO:0000256" key="5">
    <source>
        <dbReference type="ARBA" id="ARBA00022763"/>
    </source>
</evidence>
<comment type="function">
    <text evidence="9">DNA polymerase involved in damage-induced mutagenesis and translesion synthesis (TLS). It is not the major replicative DNA polymerase.</text>
</comment>
<proteinExistence type="inferred from homology"/>
<dbReference type="AlphaFoldDB" id="A0A929RPE6"/>
<dbReference type="InterPro" id="IPR004805">
    <property type="entry name" value="DnaE2/DnaE/PolC"/>
</dbReference>
<dbReference type="Pfam" id="PF02811">
    <property type="entry name" value="PHP"/>
    <property type="match status" value="1"/>
</dbReference>
<dbReference type="Pfam" id="PF07733">
    <property type="entry name" value="DNA_pol3_alpha"/>
    <property type="match status" value="1"/>
</dbReference>
<dbReference type="InterPro" id="IPR029460">
    <property type="entry name" value="DNAPol_HHH"/>
</dbReference>
<keyword evidence="2 9" id="KW-0808">Transferase</keyword>
<evidence type="ECO:0000256" key="9">
    <source>
        <dbReference type="HAMAP-Rule" id="MF_01902"/>
    </source>
</evidence>
<keyword evidence="7 9" id="KW-0234">DNA repair</keyword>
<dbReference type="GO" id="GO:0008408">
    <property type="term" value="F:3'-5' exonuclease activity"/>
    <property type="evidence" value="ECO:0007669"/>
    <property type="project" value="InterPro"/>
</dbReference>
<dbReference type="PANTHER" id="PTHR32294">
    <property type="entry name" value="DNA POLYMERASE III SUBUNIT ALPHA"/>
    <property type="match status" value="1"/>
</dbReference>
<sequence length="1091" mass="118528">MSDEPRYAELHAHSAFTFLEGTDEPADMVDEASRLGLDALAVLDVDGVYSSVQTTMAARRCGLPIVYGAEVTLDPYALRSVVPGAHVSGWGLASGAEEPGVRVPIVAASPLGYENLVGMMSERALAQEGERAPRITLEDVSEAGGDLIILTGGRRGPLMRALRAGGPAWARRVTSALAEAAGGMEHVLVEWQAASGDAPEKGDTLAELARCIGARLLATTGARMSSPSKQALGDILTATRLRSCLDEVVAHLGAHRSFLRSPREMARLHADHPEALLHSCEVAAQVSFDLRMVAPRLPRTSVPQGYTPQTWLAHLAWRGARERYGTRDQYPRAWETIERELGIIERLEFAGYFLIVKEIVDFCSQRGILCQGRGSAANSAVCFCLGITAVDAVRHNLLFDRFLSEARSGPPDIDVDIEAGRREEVIQHVYDRYGRDRAAQVANVITYRPRSAMRDAARALGYPAGSAQAWARGKGEVPPLVVEAARALSRLPRHMGIHSGGMVLTDQPVSRICPVGWAAMQGRTVLQWDKEDCADAGLVKFDLLSLGMLTALRIAFDELRGGERSAELPPLRGWASRMLVGDADRPLGLHTLPPDDPRVYDLLCAADTVGVFQVESRAQMNTLPRLKPRCFYDIVIEVALVRPGPIQGRAVNPYLRRRASREPVTYLHPLLEPALRQTLGVPLFQEQLMRIATDAAGLSGSRADQLRRAMGAKRSPERMEALKGDLMAGMEERGIDASTRERIFEQLKGFADFGFPESHSFSFAHIVYASAWLKVHAPEHFYAAILAAQPMGFYTPATLVQDARRHGVAVLGPSVNESFVDAGVQRTPVGTEEYREGHSDPLPSRQNIPLDVDRELAVRIGLSSVRGLGRAAERVVAARGAGPFTSQADLAERAHLSASDMERLAMAGALECLGVSRRGGAWSAGALAAPSTREGQWQPFLPGTEVGTRVPALAPLTHVEQMRADIAATGLTPGHHPFSYLRAGLPQGVLRATDLGSHLDGRIVDVAGLLTHRQRPHTGRGTVFLSLEDDSGYVNVSVSKGTWNKFRRVGLESDALLVRGTLEWGDGAINVRAFRLTPIHLPIKVRSRDFR</sequence>
<evidence type="ECO:0000256" key="7">
    <source>
        <dbReference type="ARBA" id="ARBA00023204"/>
    </source>
</evidence>
<evidence type="ECO:0000256" key="1">
    <source>
        <dbReference type="ARBA" id="ARBA00022490"/>
    </source>
</evidence>
<dbReference type="GO" id="GO:0006281">
    <property type="term" value="P:DNA repair"/>
    <property type="evidence" value="ECO:0007669"/>
    <property type="project" value="UniProtKB-UniRule"/>
</dbReference>
<evidence type="ECO:0000256" key="6">
    <source>
        <dbReference type="ARBA" id="ARBA00022932"/>
    </source>
</evidence>
<comment type="caution">
    <text evidence="11">The sequence shown here is derived from an EMBL/GenBank/DDBJ whole genome shotgun (WGS) entry which is preliminary data.</text>
</comment>
<dbReference type="CDD" id="cd04485">
    <property type="entry name" value="DnaE_OBF"/>
    <property type="match status" value="1"/>
</dbReference>
<dbReference type="SMART" id="SM00481">
    <property type="entry name" value="POLIIIAc"/>
    <property type="match status" value="1"/>
</dbReference>
<evidence type="ECO:0000259" key="10">
    <source>
        <dbReference type="SMART" id="SM00481"/>
    </source>
</evidence>
<evidence type="ECO:0000313" key="12">
    <source>
        <dbReference type="Proteomes" id="UP000759246"/>
    </source>
</evidence>
<evidence type="ECO:0000313" key="11">
    <source>
        <dbReference type="EMBL" id="MBF0965956.1"/>
    </source>
</evidence>
<evidence type="ECO:0000256" key="4">
    <source>
        <dbReference type="ARBA" id="ARBA00022705"/>
    </source>
</evidence>
<dbReference type="Gene3D" id="3.20.20.140">
    <property type="entry name" value="Metal-dependent hydrolases"/>
    <property type="match status" value="1"/>
</dbReference>
<gene>
    <name evidence="9" type="primary">dnaE2</name>
    <name evidence="11" type="ORF">HXK09_02085</name>
</gene>
<feature type="domain" description="Polymerase/histidinol phosphatase N-terminal" evidence="10">
    <location>
        <begin position="8"/>
        <end position="75"/>
    </location>
</feature>
<dbReference type="EMBL" id="JABZGF010000028">
    <property type="protein sequence ID" value="MBF0965956.1"/>
    <property type="molecule type" value="Genomic_DNA"/>
</dbReference>
<evidence type="ECO:0000256" key="3">
    <source>
        <dbReference type="ARBA" id="ARBA00022695"/>
    </source>
</evidence>
<keyword evidence="6 9" id="KW-0239">DNA-directed DNA polymerase</keyword>
<dbReference type="GO" id="GO:0003887">
    <property type="term" value="F:DNA-directed DNA polymerase activity"/>
    <property type="evidence" value="ECO:0007669"/>
    <property type="project" value="UniProtKB-UniRule"/>
</dbReference>
<dbReference type="PANTHER" id="PTHR32294:SF4">
    <property type="entry name" value="ERROR-PRONE DNA POLYMERASE"/>
    <property type="match status" value="1"/>
</dbReference>
<reference evidence="11" key="1">
    <citation type="submission" date="2020-04" db="EMBL/GenBank/DDBJ databases">
        <title>Deep metagenomics examines the oral microbiome during advanced dental caries in children, revealing novel taxa and co-occurrences with host molecules.</title>
        <authorList>
            <person name="Baker J.L."/>
            <person name="Morton J.T."/>
            <person name="Dinis M."/>
            <person name="Alvarez R."/>
            <person name="Tran N.C."/>
            <person name="Knight R."/>
            <person name="Edlund A."/>
        </authorList>
    </citation>
    <scope>NUCLEOTIDE SEQUENCE</scope>
    <source>
        <strain evidence="11">JCVI_30_bin.13</strain>
    </source>
</reference>
<dbReference type="GO" id="GO:0006260">
    <property type="term" value="P:DNA replication"/>
    <property type="evidence" value="ECO:0007669"/>
    <property type="project" value="UniProtKB-KW"/>
</dbReference>
<dbReference type="Gene3D" id="1.10.150.870">
    <property type="match status" value="1"/>
</dbReference>
<accession>A0A929RPE6</accession>
<dbReference type="EC" id="2.7.7.7" evidence="9"/>
<name>A0A929RPE6_9ACTO</name>
<dbReference type="NCBIfam" id="NF004225">
    <property type="entry name" value="PRK05672.1"/>
    <property type="match status" value="1"/>
</dbReference>
<dbReference type="InterPro" id="IPR003141">
    <property type="entry name" value="Pol/His_phosphatase_N"/>
</dbReference>
<dbReference type="InterPro" id="IPR004013">
    <property type="entry name" value="PHP_dom"/>
</dbReference>
<dbReference type="InterPro" id="IPR023073">
    <property type="entry name" value="DnaE2"/>
</dbReference>
<keyword evidence="1 9" id="KW-0963">Cytoplasm</keyword>
<protein>
    <recommendedName>
        <fullName evidence="9">Error-prone DNA polymerase</fullName>
        <ecNumber evidence="9">2.7.7.7</ecNumber>
    </recommendedName>
</protein>
<comment type="subcellular location">
    <subcellularLocation>
        <location evidence="9">Cytoplasm</location>
    </subcellularLocation>
</comment>
<comment type="catalytic activity">
    <reaction evidence="8 9">
        <text>DNA(n) + a 2'-deoxyribonucleoside 5'-triphosphate = DNA(n+1) + diphosphate</text>
        <dbReference type="Rhea" id="RHEA:22508"/>
        <dbReference type="Rhea" id="RHEA-COMP:17339"/>
        <dbReference type="Rhea" id="RHEA-COMP:17340"/>
        <dbReference type="ChEBI" id="CHEBI:33019"/>
        <dbReference type="ChEBI" id="CHEBI:61560"/>
        <dbReference type="ChEBI" id="CHEBI:173112"/>
        <dbReference type="EC" id="2.7.7.7"/>
    </reaction>
</comment>
<dbReference type="InterPro" id="IPR011708">
    <property type="entry name" value="DNA_pol3_alpha_NTPase_dom"/>
</dbReference>
<dbReference type="Proteomes" id="UP000759246">
    <property type="component" value="Unassembled WGS sequence"/>
</dbReference>
<dbReference type="Pfam" id="PF14579">
    <property type="entry name" value="HHH_6"/>
    <property type="match status" value="1"/>
</dbReference>
<organism evidence="11 12">
    <name type="scientific">Actinomyces bouchesdurhonensis</name>
    <dbReference type="NCBI Taxonomy" id="1852361"/>
    <lineage>
        <taxon>Bacteria</taxon>
        <taxon>Bacillati</taxon>
        <taxon>Actinomycetota</taxon>
        <taxon>Actinomycetes</taxon>
        <taxon>Actinomycetales</taxon>
        <taxon>Actinomycetaceae</taxon>
        <taxon>Actinomyces</taxon>
    </lineage>
</organism>
<dbReference type="InterPro" id="IPR040982">
    <property type="entry name" value="DNA_pol3_finger"/>
</dbReference>
<keyword evidence="3 9" id="KW-0548">Nucleotidyltransferase</keyword>
<comment type="similarity">
    <text evidence="9">Belongs to the DNA polymerase type-C family. DnaE2 subfamily.</text>
</comment>
<evidence type="ECO:0000256" key="8">
    <source>
        <dbReference type="ARBA" id="ARBA00049244"/>
    </source>
</evidence>
<dbReference type="Pfam" id="PF17657">
    <property type="entry name" value="DNA_pol3_finger"/>
    <property type="match status" value="1"/>
</dbReference>
<keyword evidence="4 9" id="KW-0235">DNA replication</keyword>
<evidence type="ECO:0000256" key="2">
    <source>
        <dbReference type="ARBA" id="ARBA00022679"/>
    </source>
</evidence>
<dbReference type="SUPFAM" id="SSF89550">
    <property type="entry name" value="PHP domain-like"/>
    <property type="match status" value="1"/>
</dbReference>
<keyword evidence="5 9" id="KW-0227">DNA damage</keyword>
<dbReference type="HAMAP" id="MF_01902">
    <property type="entry name" value="DNApol_error_prone"/>
    <property type="match status" value="1"/>
</dbReference>